<dbReference type="Proteomes" id="UP000620075">
    <property type="component" value="Unassembled WGS sequence"/>
</dbReference>
<sequence>MRQRTASVSNGRFNRRLPLAHEWVAVAAIALAVLWILLSFAQELRFTNGLKHQASDLSSQNAVLQKQNESYRRDIAASNSGAAAEEEARQNGYARPDERQFVVGQPPSPLPPPLATHAQPRGQTPAPNPAQRFWSWLSGR</sequence>
<dbReference type="RefSeq" id="WP_338177055.1">
    <property type="nucleotide sequence ID" value="NZ_JAEKNQ010000019.1"/>
</dbReference>
<name>A0A934KI40_9BACT</name>
<protein>
    <recommendedName>
        <fullName evidence="5">Cell division protein FtsL</fullName>
    </recommendedName>
</protein>
<feature type="transmembrane region" description="Helical" evidence="2">
    <location>
        <begin position="20"/>
        <end position="41"/>
    </location>
</feature>
<evidence type="ECO:0000256" key="2">
    <source>
        <dbReference type="SAM" id="Phobius"/>
    </source>
</evidence>
<keyword evidence="2" id="KW-1133">Transmembrane helix</keyword>
<accession>A0A934KI40</accession>
<evidence type="ECO:0000256" key="1">
    <source>
        <dbReference type="SAM" id="MobiDB-lite"/>
    </source>
</evidence>
<dbReference type="EMBL" id="JAEKNQ010000019">
    <property type="protein sequence ID" value="MBJ7602505.1"/>
    <property type="molecule type" value="Genomic_DNA"/>
</dbReference>
<gene>
    <name evidence="3" type="ORF">JF888_04820</name>
</gene>
<proteinExistence type="predicted"/>
<keyword evidence="2" id="KW-0472">Membrane</keyword>
<dbReference type="AlphaFoldDB" id="A0A934KI40"/>
<evidence type="ECO:0000313" key="4">
    <source>
        <dbReference type="Proteomes" id="UP000620075"/>
    </source>
</evidence>
<evidence type="ECO:0000313" key="3">
    <source>
        <dbReference type="EMBL" id="MBJ7602505.1"/>
    </source>
</evidence>
<organism evidence="3 4">
    <name type="scientific">Candidatus Dormiibacter inghamiae</name>
    <dbReference type="NCBI Taxonomy" id="3127013"/>
    <lineage>
        <taxon>Bacteria</taxon>
        <taxon>Bacillati</taxon>
        <taxon>Candidatus Dormiibacterota</taxon>
        <taxon>Candidatus Dormibacteria</taxon>
        <taxon>Candidatus Dormibacterales</taxon>
        <taxon>Candidatus Dormibacteraceae</taxon>
        <taxon>Candidatus Dormiibacter</taxon>
    </lineage>
</organism>
<keyword evidence="2" id="KW-0812">Transmembrane</keyword>
<evidence type="ECO:0008006" key="5">
    <source>
        <dbReference type="Google" id="ProtNLM"/>
    </source>
</evidence>
<comment type="caution">
    <text evidence="3">The sequence shown here is derived from an EMBL/GenBank/DDBJ whole genome shotgun (WGS) entry which is preliminary data.</text>
</comment>
<reference evidence="3 4" key="1">
    <citation type="submission" date="2020-10" db="EMBL/GenBank/DDBJ databases">
        <title>Ca. Dormibacterota MAGs.</title>
        <authorList>
            <person name="Montgomery K."/>
        </authorList>
    </citation>
    <scope>NUCLEOTIDE SEQUENCE [LARGE SCALE GENOMIC DNA]</scope>
    <source>
        <strain evidence="3">SC8811_S16_3</strain>
    </source>
</reference>
<feature type="region of interest" description="Disordered" evidence="1">
    <location>
        <begin position="69"/>
        <end position="131"/>
    </location>
</feature>